<dbReference type="InterPro" id="IPR011032">
    <property type="entry name" value="GroES-like_sf"/>
</dbReference>
<dbReference type="GO" id="GO:0046872">
    <property type="term" value="F:metal ion binding"/>
    <property type="evidence" value="ECO:0007669"/>
    <property type="project" value="TreeGrafter"/>
</dbReference>
<keyword evidence="2 3" id="KW-0143">Chaperone</keyword>
<dbReference type="AlphaFoldDB" id="A0A9Q2D0G1"/>
<dbReference type="Gene3D" id="2.30.33.40">
    <property type="entry name" value="GroES chaperonin"/>
    <property type="match status" value="1"/>
</dbReference>
<evidence type="ECO:0000256" key="3">
    <source>
        <dbReference type="HAMAP-Rule" id="MF_00580"/>
    </source>
</evidence>
<dbReference type="GO" id="GO:0044183">
    <property type="term" value="F:protein folding chaperone"/>
    <property type="evidence" value="ECO:0007669"/>
    <property type="project" value="InterPro"/>
</dbReference>
<comment type="caution">
    <text evidence="5">The sequence shown here is derived from an EMBL/GenBank/DDBJ whole genome shotgun (WGS) entry which is preliminary data.</text>
</comment>
<dbReference type="PRINTS" id="PR00297">
    <property type="entry name" value="CHAPERONIN10"/>
</dbReference>
<dbReference type="PANTHER" id="PTHR10772">
    <property type="entry name" value="10 KDA HEAT SHOCK PROTEIN"/>
    <property type="match status" value="1"/>
</dbReference>
<comment type="similarity">
    <text evidence="1 3 4">Belongs to the GroES chaperonin family.</text>
</comment>
<comment type="subunit">
    <text evidence="3">Heptamer of 7 subunits arranged in a ring. Interacts with the chaperonin GroEL.</text>
</comment>
<dbReference type="EMBL" id="JACHHF010000011">
    <property type="protein sequence ID" value="MBB5176658.1"/>
    <property type="molecule type" value="Genomic_DNA"/>
</dbReference>
<dbReference type="SMART" id="SM00883">
    <property type="entry name" value="Cpn10"/>
    <property type="match status" value="1"/>
</dbReference>
<proteinExistence type="inferred from homology"/>
<organism evidence="5 6">
    <name type="scientific">Nosocomiicoccus ampullae</name>
    <dbReference type="NCBI Taxonomy" id="489910"/>
    <lineage>
        <taxon>Bacteria</taxon>
        <taxon>Bacillati</taxon>
        <taxon>Bacillota</taxon>
        <taxon>Bacilli</taxon>
        <taxon>Bacillales</taxon>
        <taxon>Staphylococcaceae</taxon>
        <taxon>Nosocomiicoccus</taxon>
    </lineage>
</organism>
<keyword evidence="3" id="KW-0963">Cytoplasm</keyword>
<sequence>MLRPLENRVILDISKDKKEETTSSGIILTGDSSKEEPVYGVVVAVGPGRTLDNGEVVKIGVTEGDKVVYNSFTGTEVDYEGKSYLIVPAQDILAVVE</sequence>
<dbReference type="GO" id="GO:0005737">
    <property type="term" value="C:cytoplasm"/>
    <property type="evidence" value="ECO:0007669"/>
    <property type="project" value="UniProtKB-SubCell"/>
</dbReference>
<comment type="function">
    <text evidence="3 4">Together with the chaperonin GroEL, plays an essential role in assisting protein folding. The GroEL-GroES system forms a nano-cage that allows encapsulation of the non-native substrate proteins and provides a physical environment optimized to promote and accelerate protein folding. GroES binds to the apical surface of the GroEL ring, thereby capping the opening of the GroEL channel.</text>
</comment>
<evidence type="ECO:0000256" key="1">
    <source>
        <dbReference type="ARBA" id="ARBA00006975"/>
    </source>
</evidence>
<dbReference type="HAMAP" id="MF_00580">
    <property type="entry name" value="CH10"/>
    <property type="match status" value="1"/>
</dbReference>
<dbReference type="SUPFAM" id="SSF50129">
    <property type="entry name" value="GroES-like"/>
    <property type="match status" value="1"/>
</dbReference>
<dbReference type="InterPro" id="IPR020818">
    <property type="entry name" value="Chaperonin_GroES"/>
</dbReference>
<dbReference type="Pfam" id="PF00166">
    <property type="entry name" value="Cpn10"/>
    <property type="match status" value="1"/>
</dbReference>
<reference evidence="5 6" key="1">
    <citation type="submission" date="2020-08" db="EMBL/GenBank/DDBJ databases">
        <title>Genomic Encyclopedia of Type Strains, Phase IV (KMG-IV): sequencing the most valuable type-strain genomes for metagenomic binning, comparative biology and taxonomic classification.</title>
        <authorList>
            <person name="Goeker M."/>
        </authorList>
    </citation>
    <scope>NUCLEOTIDE SEQUENCE [LARGE SCALE GENOMIC DNA]</scope>
    <source>
        <strain evidence="5 6">DSM 19163</strain>
    </source>
</reference>
<name>A0A9Q2D0G1_9STAP</name>
<evidence type="ECO:0000313" key="6">
    <source>
        <dbReference type="Proteomes" id="UP000579136"/>
    </source>
</evidence>
<dbReference type="InterPro" id="IPR037124">
    <property type="entry name" value="Chaperonin_GroES_sf"/>
</dbReference>
<evidence type="ECO:0000256" key="4">
    <source>
        <dbReference type="RuleBase" id="RU000535"/>
    </source>
</evidence>
<dbReference type="PANTHER" id="PTHR10772:SF58">
    <property type="entry name" value="CO-CHAPERONIN GROES"/>
    <property type="match status" value="1"/>
</dbReference>
<dbReference type="GO" id="GO:0051087">
    <property type="term" value="F:protein-folding chaperone binding"/>
    <property type="evidence" value="ECO:0007669"/>
    <property type="project" value="TreeGrafter"/>
</dbReference>
<dbReference type="CDD" id="cd00320">
    <property type="entry name" value="cpn10"/>
    <property type="match status" value="1"/>
</dbReference>
<keyword evidence="6" id="KW-1185">Reference proteome</keyword>
<accession>A0A9Q2D0G1</accession>
<protein>
    <recommendedName>
        <fullName evidence="3">Co-chaperonin GroES</fullName>
    </recommendedName>
    <alternativeName>
        <fullName evidence="3">10 kDa chaperonin</fullName>
    </alternativeName>
    <alternativeName>
        <fullName evidence="3">Chaperonin-10</fullName>
        <shortName evidence="3">Cpn10</shortName>
    </alternativeName>
</protein>
<evidence type="ECO:0000313" key="5">
    <source>
        <dbReference type="EMBL" id="MBB5176658.1"/>
    </source>
</evidence>
<evidence type="ECO:0000256" key="2">
    <source>
        <dbReference type="ARBA" id="ARBA00023186"/>
    </source>
</evidence>
<comment type="subcellular location">
    <subcellularLocation>
        <location evidence="3">Cytoplasm</location>
    </subcellularLocation>
</comment>
<dbReference type="FunFam" id="2.30.33.40:FF:000001">
    <property type="entry name" value="10 kDa chaperonin"/>
    <property type="match status" value="1"/>
</dbReference>
<dbReference type="GO" id="GO:0051082">
    <property type="term" value="F:unfolded protein binding"/>
    <property type="evidence" value="ECO:0007669"/>
    <property type="project" value="TreeGrafter"/>
</dbReference>
<gene>
    <name evidence="3" type="primary">groES</name>
    <name evidence="3" type="synonym">groS</name>
    <name evidence="5" type="ORF">HNQ45_001547</name>
</gene>
<dbReference type="Proteomes" id="UP000579136">
    <property type="component" value="Unassembled WGS sequence"/>
</dbReference>
<dbReference type="GO" id="GO:0005524">
    <property type="term" value="F:ATP binding"/>
    <property type="evidence" value="ECO:0007669"/>
    <property type="project" value="InterPro"/>
</dbReference>
<dbReference type="RefSeq" id="WP_183675462.1">
    <property type="nucleotide sequence ID" value="NZ_CBCRYX010000012.1"/>
</dbReference>